<dbReference type="Proteomes" id="UP000053573">
    <property type="component" value="Unassembled WGS sequence"/>
</dbReference>
<evidence type="ECO:0000313" key="1">
    <source>
        <dbReference type="EMBL" id="KLJ07503.1"/>
    </source>
</evidence>
<comment type="caution">
    <text evidence="1">The sequence shown here is derived from an EMBL/GenBank/DDBJ whole genome shotgun (WGS) entry which is preliminary data.</text>
</comment>
<gene>
    <name evidence="1" type="ORF">EMPG_17019</name>
</gene>
<dbReference type="AlphaFoldDB" id="A0A0H1B8T7"/>
<dbReference type="EMBL" id="LDEV01002808">
    <property type="protein sequence ID" value="KLJ07503.1"/>
    <property type="molecule type" value="Genomic_DNA"/>
</dbReference>
<protein>
    <submittedName>
        <fullName evidence="1">Uncharacterized protein</fullName>
    </submittedName>
</protein>
<name>A0A0H1B8T7_9EURO</name>
<organism evidence="1 2">
    <name type="scientific">Blastomyces silverae</name>
    <dbReference type="NCBI Taxonomy" id="2060906"/>
    <lineage>
        <taxon>Eukaryota</taxon>
        <taxon>Fungi</taxon>
        <taxon>Dikarya</taxon>
        <taxon>Ascomycota</taxon>
        <taxon>Pezizomycotina</taxon>
        <taxon>Eurotiomycetes</taxon>
        <taxon>Eurotiomycetidae</taxon>
        <taxon>Onygenales</taxon>
        <taxon>Ajellomycetaceae</taxon>
        <taxon>Blastomyces</taxon>
    </lineage>
</organism>
<accession>A0A0H1B8T7</accession>
<keyword evidence="2" id="KW-1185">Reference proteome</keyword>
<sequence>MHAQFPSITPHSKRGPGRRCAFSALTVEPQVLYQINKAGIYYSVHPGMKTQHLSTTTEDATKG</sequence>
<reference evidence="2" key="1">
    <citation type="journal article" date="2015" name="PLoS Genet.">
        <title>The dynamic genome and transcriptome of the human fungal pathogen Blastomyces and close relative Emmonsia.</title>
        <authorList>
            <person name="Munoz J.F."/>
            <person name="Gauthier G.M."/>
            <person name="Desjardins C.A."/>
            <person name="Gallo J.E."/>
            <person name="Holder J."/>
            <person name="Sullivan T.D."/>
            <person name="Marty A.J."/>
            <person name="Carmen J.C."/>
            <person name="Chen Z."/>
            <person name="Ding L."/>
            <person name="Gujja S."/>
            <person name="Magrini V."/>
            <person name="Misas E."/>
            <person name="Mitreva M."/>
            <person name="Priest M."/>
            <person name="Saif S."/>
            <person name="Whiston E.A."/>
            <person name="Young S."/>
            <person name="Zeng Q."/>
            <person name="Goldman W.E."/>
            <person name="Mardis E.R."/>
            <person name="Taylor J.W."/>
            <person name="McEwen J.G."/>
            <person name="Clay O.K."/>
            <person name="Klein B.S."/>
            <person name="Cuomo C.A."/>
        </authorList>
    </citation>
    <scope>NUCLEOTIDE SEQUENCE [LARGE SCALE GENOMIC DNA]</scope>
    <source>
        <strain evidence="2">UAMH 139</strain>
    </source>
</reference>
<evidence type="ECO:0000313" key="2">
    <source>
        <dbReference type="Proteomes" id="UP000053573"/>
    </source>
</evidence>
<proteinExistence type="predicted"/>